<comment type="pathway">
    <text evidence="1">Lipid metabolism.</text>
</comment>
<evidence type="ECO:0000313" key="8">
    <source>
        <dbReference type="Proteomes" id="UP000563094"/>
    </source>
</evidence>
<sequence>MQSLSQPAFLPLQPLQQLQQHKWGRLLMRLLKLTQINQLYSRNATLEGNEFISNLLQQLSITYTFEAEELRNIPATGGFIAVANHPYGALDGLLLLELLSQRREDTKVLANEVLASIPNLSSLILPVNPFDGKARKNISGMRQALLHLQEGHPLGVFPAGEVSNWQMSTQQVVDKPWQASVAKLIRKADVPVLPVHFSGHNSLTFLLMGMVHPLLQTARLPAELLNKQGHQVQVRIGKPIPAGDWQQYQKTELLSFIRAKTYALSLPSQTLAQKGTKAAPVVPETAPALLEEELANLPPSKKLYSHLHFDVYLARAGQIPHTLREIGRLREITFRQVGEGTRLAIDLDQYDHHYHHLFVYDRHARQLVGAYRVGKGKEIWKRHGKSGFYLNSLFKIKKELVPLLKHSLELGRSFIRPEYQRKALPLLLLWKGLSLFLKEKPNYKYLIGPVSISSCFSQLSQSLMVQFIKNHFYDPELAKYVKPRKAFRANVKQATHQQVLQQRLSGLSDLDNLIKEIEPRRQGLPVLLKRYLLQNARIIGFNIDPAFSNSLDGFMVMNVEDLPSETERLFHRIVS</sequence>
<dbReference type="RefSeq" id="WP_182513763.1">
    <property type="nucleotide sequence ID" value="NZ_JACJIQ010000014.1"/>
</dbReference>
<evidence type="ECO:0000259" key="6">
    <source>
        <dbReference type="SMART" id="SM00563"/>
    </source>
</evidence>
<dbReference type="SUPFAM" id="SSF69593">
    <property type="entry name" value="Glycerol-3-phosphate (1)-acyltransferase"/>
    <property type="match status" value="1"/>
</dbReference>
<dbReference type="AlphaFoldDB" id="A0A839GW05"/>
<organism evidence="7 8">
    <name type="scientific">Rufibacter quisquiliarum</name>
    <dbReference type="NCBI Taxonomy" id="1549639"/>
    <lineage>
        <taxon>Bacteria</taxon>
        <taxon>Pseudomonadati</taxon>
        <taxon>Bacteroidota</taxon>
        <taxon>Cytophagia</taxon>
        <taxon>Cytophagales</taxon>
        <taxon>Hymenobacteraceae</taxon>
        <taxon>Rufibacter</taxon>
    </lineage>
</organism>
<dbReference type="Pfam" id="PF19576">
    <property type="entry name" value="Acyltransf_2"/>
    <property type="match status" value="1"/>
</dbReference>
<dbReference type="Proteomes" id="UP000563094">
    <property type="component" value="Unassembled WGS sequence"/>
</dbReference>
<proteinExistence type="predicted"/>
<dbReference type="PANTHER" id="PTHR37323">
    <property type="entry name" value="GCN5-RELATED N-ACETYLTRANSFERASE"/>
    <property type="match status" value="1"/>
</dbReference>
<name>A0A839GW05_9BACT</name>
<dbReference type="InterPro" id="IPR016181">
    <property type="entry name" value="Acyl_CoA_acyltransferase"/>
</dbReference>
<evidence type="ECO:0000256" key="5">
    <source>
        <dbReference type="ARBA" id="ARBA00023315"/>
    </source>
</evidence>
<evidence type="ECO:0000256" key="2">
    <source>
        <dbReference type="ARBA" id="ARBA00022516"/>
    </source>
</evidence>
<dbReference type="InterPro" id="IPR045746">
    <property type="entry name" value="ACT14924-like_Acyltransf_dom"/>
</dbReference>
<evidence type="ECO:0000256" key="1">
    <source>
        <dbReference type="ARBA" id="ARBA00005189"/>
    </source>
</evidence>
<dbReference type="GO" id="GO:0006629">
    <property type="term" value="P:lipid metabolic process"/>
    <property type="evidence" value="ECO:0007669"/>
    <property type="project" value="UniProtKB-KW"/>
</dbReference>
<protein>
    <submittedName>
        <fullName evidence="7">Putative hemolysin</fullName>
    </submittedName>
</protein>
<keyword evidence="2" id="KW-0444">Lipid biosynthesis</keyword>
<keyword evidence="8" id="KW-1185">Reference proteome</keyword>
<dbReference type="SMART" id="SM00563">
    <property type="entry name" value="PlsC"/>
    <property type="match status" value="1"/>
</dbReference>
<dbReference type="Pfam" id="PF13444">
    <property type="entry name" value="Acetyltransf_5"/>
    <property type="match status" value="1"/>
</dbReference>
<dbReference type="SUPFAM" id="SSF55729">
    <property type="entry name" value="Acyl-CoA N-acyltransferases (Nat)"/>
    <property type="match status" value="1"/>
</dbReference>
<dbReference type="CDD" id="cd07986">
    <property type="entry name" value="LPLAT_ACT14924-like"/>
    <property type="match status" value="1"/>
</dbReference>
<evidence type="ECO:0000256" key="3">
    <source>
        <dbReference type="ARBA" id="ARBA00022679"/>
    </source>
</evidence>
<accession>A0A839GW05</accession>
<evidence type="ECO:0000313" key="7">
    <source>
        <dbReference type="EMBL" id="MBA9078608.1"/>
    </source>
</evidence>
<reference evidence="7 8" key="1">
    <citation type="submission" date="2020-08" db="EMBL/GenBank/DDBJ databases">
        <title>Genomic Encyclopedia of Type Strains, Phase IV (KMG-IV): sequencing the most valuable type-strain genomes for metagenomic binning, comparative biology and taxonomic classification.</title>
        <authorList>
            <person name="Goeker M."/>
        </authorList>
    </citation>
    <scope>NUCLEOTIDE SEQUENCE [LARGE SCALE GENOMIC DNA]</scope>
    <source>
        <strain evidence="7 8">DSM 29854</strain>
    </source>
</reference>
<dbReference type="InterPro" id="IPR002123">
    <property type="entry name" value="Plipid/glycerol_acylTrfase"/>
</dbReference>
<evidence type="ECO:0000256" key="4">
    <source>
        <dbReference type="ARBA" id="ARBA00023098"/>
    </source>
</evidence>
<keyword evidence="3" id="KW-0808">Transferase</keyword>
<keyword evidence="4" id="KW-0443">Lipid metabolism</keyword>
<feature type="domain" description="Phospholipid/glycerol acyltransferase" evidence="6">
    <location>
        <begin position="79"/>
        <end position="200"/>
    </location>
</feature>
<dbReference type="InterPro" id="IPR052351">
    <property type="entry name" value="Ornithine_N-alpha-AT"/>
</dbReference>
<gene>
    <name evidence="7" type="ORF">FHS90_003338</name>
</gene>
<dbReference type="PANTHER" id="PTHR37323:SF1">
    <property type="entry name" value="L-ORNITHINE N(ALPHA)-ACYLTRANSFERASE"/>
    <property type="match status" value="1"/>
</dbReference>
<comment type="caution">
    <text evidence="7">The sequence shown here is derived from an EMBL/GenBank/DDBJ whole genome shotgun (WGS) entry which is preliminary data.</text>
</comment>
<dbReference type="EMBL" id="JACJIQ010000014">
    <property type="protein sequence ID" value="MBA9078608.1"/>
    <property type="molecule type" value="Genomic_DNA"/>
</dbReference>
<keyword evidence="5" id="KW-0012">Acyltransferase</keyword>
<dbReference type="GO" id="GO:0016746">
    <property type="term" value="F:acyltransferase activity"/>
    <property type="evidence" value="ECO:0007669"/>
    <property type="project" value="UniProtKB-KW"/>
</dbReference>
<dbReference type="Gene3D" id="3.40.630.30">
    <property type="match status" value="1"/>
</dbReference>